<dbReference type="InterPro" id="IPR006068">
    <property type="entry name" value="ATPase_P-typ_cation-transptr_C"/>
</dbReference>
<dbReference type="PRINTS" id="PR00120">
    <property type="entry name" value="HATPASE"/>
</dbReference>
<organism evidence="11 12">
    <name type="scientific">Gigaspora margarita</name>
    <dbReference type="NCBI Taxonomy" id="4874"/>
    <lineage>
        <taxon>Eukaryota</taxon>
        <taxon>Fungi</taxon>
        <taxon>Fungi incertae sedis</taxon>
        <taxon>Mucoromycota</taxon>
        <taxon>Glomeromycotina</taxon>
        <taxon>Glomeromycetes</taxon>
        <taxon>Diversisporales</taxon>
        <taxon>Gigasporaceae</taxon>
        <taxon>Gigaspora</taxon>
    </lineage>
</organism>
<dbReference type="GO" id="GO:0005886">
    <property type="term" value="C:plasma membrane"/>
    <property type="evidence" value="ECO:0007669"/>
    <property type="project" value="UniProtKB-SubCell"/>
</dbReference>
<gene>
    <name evidence="11" type="ORF">F8M41_023216</name>
</gene>
<protein>
    <submittedName>
        <fullName evidence="11">Calcium ATPase</fullName>
    </submittedName>
</protein>
<evidence type="ECO:0000256" key="2">
    <source>
        <dbReference type="ARBA" id="ARBA00022475"/>
    </source>
</evidence>
<dbReference type="Pfam" id="PF08282">
    <property type="entry name" value="Hydrolase_3"/>
    <property type="match status" value="1"/>
</dbReference>
<dbReference type="GO" id="GO:0005524">
    <property type="term" value="F:ATP binding"/>
    <property type="evidence" value="ECO:0007669"/>
    <property type="project" value="UniProtKB-KW"/>
</dbReference>
<name>A0A8H4ADR5_GIGMA</name>
<dbReference type="SUPFAM" id="SSF56784">
    <property type="entry name" value="HAD-like"/>
    <property type="match status" value="1"/>
</dbReference>
<feature type="domain" description="Cation-transporting P-type ATPase C-terminal" evidence="10">
    <location>
        <begin position="379"/>
        <end position="475"/>
    </location>
</feature>
<dbReference type="InterPro" id="IPR023298">
    <property type="entry name" value="ATPase_P-typ_TM_dom_sf"/>
</dbReference>
<keyword evidence="2" id="KW-1003">Cell membrane</keyword>
<dbReference type="NCBIfam" id="TIGR01494">
    <property type="entry name" value="ATPase_P-type"/>
    <property type="match status" value="1"/>
</dbReference>
<evidence type="ECO:0000256" key="6">
    <source>
        <dbReference type="ARBA" id="ARBA00022967"/>
    </source>
</evidence>
<dbReference type="GO" id="GO:0030007">
    <property type="term" value="P:intracellular potassium ion homeostasis"/>
    <property type="evidence" value="ECO:0007669"/>
    <property type="project" value="TreeGrafter"/>
</dbReference>
<dbReference type="OrthoDB" id="158672at2759"/>
<evidence type="ECO:0000256" key="8">
    <source>
        <dbReference type="ARBA" id="ARBA00023136"/>
    </source>
</evidence>
<dbReference type="Gene3D" id="1.20.1110.10">
    <property type="entry name" value="Calcium-transporting ATPase, transmembrane domain"/>
    <property type="match status" value="3"/>
</dbReference>
<evidence type="ECO:0000256" key="9">
    <source>
        <dbReference type="SAM" id="Phobius"/>
    </source>
</evidence>
<evidence type="ECO:0000256" key="7">
    <source>
        <dbReference type="ARBA" id="ARBA00022989"/>
    </source>
</evidence>
<dbReference type="PRINTS" id="PR00119">
    <property type="entry name" value="CATATPASE"/>
</dbReference>
<reference evidence="11 12" key="1">
    <citation type="journal article" date="2019" name="Environ. Microbiol.">
        <title>At the nexus of three kingdoms: the genome of the mycorrhizal fungus Gigaspora margarita provides insights into plant, endobacterial and fungal interactions.</title>
        <authorList>
            <person name="Venice F."/>
            <person name="Ghignone S."/>
            <person name="Salvioli di Fossalunga A."/>
            <person name="Amselem J."/>
            <person name="Novero M."/>
            <person name="Xianan X."/>
            <person name="Sedzielewska Toro K."/>
            <person name="Morin E."/>
            <person name="Lipzen A."/>
            <person name="Grigoriev I.V."/>
            <person name="Henrissat B."/>
            <person name="Martin F.M."/>
            <person name="Bonfante P."/>
        </authorList>
    </citation>
    <scope>NUCLEOTIDE SEQUENCE [LARGE SCALE GENOMIC DNA]</scope>
    <source>
        <strain evidence="11 12">BEG34</strain>
    </source>
</reference>
<dbReference type="Gene3D" id="3.40.1110.10">
    <property type="entry name" value="Calcium-transporting ATPase, cytoplasmic domain N"/>
    <property type="match status" value="1"/>
</dbReference>
<accession>A0A8H4ADR5</accession>
<dbReference type="InterPro" id="IPR050510">
    <property type="entry name" value="Cation_transp_ATPase_P-type"/>
</dbReference>
<evidence type="ECO:0000313" key="11">
    <source>
        <dbReference type="EMBL" id="KAF0483850.1"/>
    </source>
</evidence>
<dbReference type="PANTHER" id="PTHR43294:SF21">
    <property type="entry name" value="CATION TRANSPORTING ATPASE"/>
    <property type="match status" value="1"/>
</dbReference>
<comment type="caution">
    <text evidence="11">The sequence shown here is derived from an EMBL/GenBank/DDBJ whole genome shotgun (WGS) entry which is preliminary data.</text>
</comment>
<keyword evidence="3 9" id="KW-0812">Transmembrane</keyword>
<keyword evidence="5" id="KW-0067">ATP-binding</keyword>
<dbReference type="InterPro" id="IPR023299">
    <property type="entry name" value="ATPase_P-typ_cyto_dom_N"/>
</dbReference>
<dbReference type="GO" id="GO:0036376">
    <property type="term" value="P:sodium ion export across plasma membrane"/>
    <property type="evidence" value="ECO:0007669"/>
    <property type="project" value="TreeGrafter"/>
</dbReference>
<keyword evidence="8 9" id="KW-0472">Membrane</keyword>
<dbReference type="AlphaFoldDB" id="A0A8H4ADR5"/>
<dbReference type="InterPro" id="IPR001757">
    <property type="entry name" value="P_typ_ATPase"/>
</dbReference>
<evidence type="ECO:0000256" key="4">
    <source>
        <dbReference type="ARBA" id="ARBA00022741"/>
    </source>
</evidence>
<dbReference type="PANTHER" id="PTHR43294">
    <property type="entry name" value="SODIUM/POTASSIUM-TRANSPORTING ATPASE SUBUNIT ALPHA"/>
    <property type="match status" value="1"/>
</dbReference>
<keyword evidence="7 9" id="KW-1133">Transmembrane helix</keyword>
<keyword evidence="4" id="KW-0547">Nucleotide-binding</keyword>
<proteinExistence type="predicted"/>
<evidence type="ECO:0000313" key="12">
    <source>
        <dbReference type="Proteomes" id="UP000439903"/>
    </source>
</evidence>
<feature type="transmembrane region" description="Helical" evidence="9">
    <location>
        <begin position="452"/>
        <end position="471"/>
    </location>
</feature>
<dbReference type="GO" id="GO:0006883">
    <property type="term" value="P:intracellular sodium ion homeostasis"/>
    <property type="evidence" value="ECO:0007669"/>
    <property type="project" value="TreeGrafter"/>
</dbReference>
<comment type="subcellular location">
    <subcellularLocation>
        <location evidence="1">Cell membrane</location>
        <topology evidence="1">Multi-pass membrane protein</topology>
    </subcellularLocation>
</comment>
<dbReference type="FunFam" id="3.40.50.1000:FF:000083">
    <property type="entry name" value="Sodium/potassium-transporting ATPase subunit alpha"/>
    <property type="match status" value="1"/>
</dbReference>
<dbReference type="GO" id="GO:0005391">
    <property type="term" value="F:P-type sodium:potassium-exchanging transporter activity"/>
    <property type="evidence" value="ECO:0007669"/>
    <property type="project" value="TreeGrafter"/>
</dbReference>
<evidence type="ECO:0000256" key="5">
    <source>
        <dbReference type="ARBA" id="ARBA00022840"/>
    </source>
</evidence>
<feature type="transmembrane region" description="Helical" evidence="9">
    <location>
        <begin position="376"/>
        <end position="398"/>
    </location>
</feature>
<evidence type="ECO:0000256" key="3">
    <source>
        <dbReference type="ARBA" id="ARBA00022692"/>
    </source>
</evidence>
<dbReference type="Gene3D" id="3.40.50.1000">
    <property type="entry name" value="HAD superfamily/HAD-like"/>
    <property type="match status" value="1"/>
</dbReference>
<dbReference type="Proteomes" id="UP000439903">
    <property type="component" value="Unassembled WGS sequence"/>
</dbReference>
<dbReference type="GO" id="GO:1990573">
    <property type="term" value="P:potassium ion import across plasma membrane"/>
    <property type="evidence" value="ECO:0007669"/>
    <property type="project" value="TreeGrafter"/>
</dbReference>
<dbReference type="SUPFAM" id="SSF81665">
    <property type="entry name" value="Calcium ATPase, transmembrane domain M"/>
    <property type="match status" value="1"/>
</dbReference>
<dbReference type="Pfam" id="PF00689">
    <property type="entry name" value="Cation_ATPase_C"/>
    <property type="match status" value="1"/>
</dbReference>
<sequence length="493" mass="55090">MFVDQVHIVSVGRLCNAASFDPKTADLPIDERIILGDGTDSAVFRFVTKYAIDDLEIDILKLPRYHLIQRIIKGAPDVLLGNCTRILDPDGTERPLDDKARQSLIDKQTEWSGTGTRVILLCRRIITNENEIPSDTSDLEALGQLSYNLTVVGLMGILDTPRPEILEVIRTCRGAGIRIFMVTGDYSLTAASIAKQVGIFTDSDNTIHTITDLGQLSDKLEIVEQKISNNLEVLKIATLSDKQWDVVITYDEIVFARTTPEQKLRIVQEFQNRDSIVGVTGDGVNDAPALKAANIGIAMGGGSEVAIEAANMVLLDNNFSSLVVALESGVPSPLSTFLMISICVLTDMLPSIALMYEKAEKDIDIKYTQDQLNEYMYTGQCVLFVSLVVMQSCGNVFATRTRYLSLFQHLPIKQRSRNYYIFAAQVGSILLACFVIYTLGINESLNTRPIPVEFWFFPLVFAVTIVIVDEIRKFFVRRRSPPCFYKLAWWFNN</sequence>
<dbReference type="GO" id="GO:0016887">
    <property type="term" value="F:ATP hydrolysis activity"/>
    <property type="evidence" value="ECO:0007669"/>
    <property type="project" value="InterPro"/>
</dbReference>
<evidence type="ECO:0000256" key="1">
    <source>
        <dbReference type="ARBA" id="ARBA00004651"/>
    </source>
</evidence>
<feature type="transmembrane region" description="Helical" evidence="9">
    <location>
        <begin position="419"/>
        <end position="440"/>
    </location>
</feature>
<keyword evidence="12" id="KW-1185">Reference proteome</keyword>
<dbReference type="EMBL" id="WTPW01000747">
    <property type="protein sequence ID" value="KAF0483850.1"/>
    <property type="molecule type" value="Genomic_DNA"/>
</dbReference>
<evidence type="ECO:0000259" key="10">
    <source>
        <dbReference type="Pfam" id="PF00689"/>
    </source>
</evidence>
<dbReference type="InterPro" id="IPR036412">
    <property type="entry name" value="HAD-like_sf"/>
</dbReference>
<keyword evidence="6" id="KW-1278">Translocase</keyword>
<dbReference type="InterPro" id="IPR023214">
    <property type="entry name" value="HAD_sf"/>
</dbReference>
<dbReference type="GO" id="GO:1902600">
    <property type="term" value="P:proton transmembrane transport"/>
    <property type="evidence" value="ECO:0007669"/>
    <property type="project" value="TreeGrafter"/>
</dbReference>
<dbReference type="Pfam" id="PF13246">
    <property type="entry name" value="Cation_ATPase"/>
    <property type="match status" value="1"/>
</dbReference>